<protein>
    <submittedName>
        <fullName evidence="2">Uncharacterized protein</fullName>
    </submittedName>
</protein>
<sequence length="160" mass="18568">MWMIKSTWLNVLILIQHGAVVWISERVAVVNLVINQWDSNCIFYFACRKLHRWECFCHRRAQSTLMTQMLQLIEKCSTRNFNFITQQWAKLTQLTKLIGENALRTYNTFKFSGDEGHNSSKYADVVAALGNYCTPKKNIPTRCSTFHRGNGKKRKPSTSS</sequence>
<evidence type="ECO:0000256" key="1">
    <source>
        <dbReference type="SAM" id="SignalP"/>
    </source>
</evidence>
<gene>
    <name evidence="2" type="ORF">PR048_013098</name>
</gene>
<keyword evidence="1" id="KW-0732">Signal</keyword>
<accession>A0ABQ9HRD1</accession>
<comment type="caution">
    <text evidence="2">The sequence shown here is derived from an EMBL/GenBank/DDBJ whole genome shotgun (WGS) entry which is preliminary data.</text>
</comment>
<dbReference type="EMBL" id="JARBHB010000004">
    <property type="protein sequence ID" value="KAJ8886886.1"/>
    <property type="molecule type" value="Genomic_DNA"/>
</dbReference>
<organism evidence="2 3">
    <name type="scientific">Dryococelus australis</name>
    <dbReference type="NCBI Taxonomy" id="614101"/>
    <lineage>
        <taxon>Eukaryota</taxon>
        <taxon>Metazoa</taxon>
        <taxon>Ecdysozoa</taxon>
        <taxon>Arthropoda</taxon>
        <taxon>Hexapoda</taxon>
        <taxon>Insecta</taxon>
        <taxon>Pterygota</taxon>
        <taxon>Neoptera</taxon>
        <taxon>Polyneoptera</taxon>
        <taxon>Phasmatodea</taxon>
        <taxon>Verophasmatodea</taxon>
        <taxon>Anareolatae</taxon>
        <taxon>Phasmatidae</taxon>
        <taxon>Eurycanthinae</taxon>
        <taxon>Dryococelus</taxon>
    </lineage>
</organism>
<keyword evidence="3" id="KW-1185">Reference proteome</keyword>
<evidence type="ECO:0000313" key="3">
    <source>
        <dbReference type="Proteomes" id="UP001159363"/>
    </source>
</evidence>
<feature type="chain" id="PRO_5046065087" evidence="1">
    <location>
        <begin position="19"/>
        <end position="160"/>
    </location>
</feature>
<reference evidence="2 3" key="1">
    <citation type="submission" date="2023-02" db="EMBL/GenBank/DDBJ databases">
        <title>LHISI_Scaffold_Assembly.</title>
        <authorList>
            <person name="Stuart O.P."/>
            <person name="Cleave R."/>
            <person name="Magrath M.J.L."/>
            <person name="Mikheyev A.S."/>
        </authorList>
    </citation>
    <scope>NUCLEOTIDE SEQUENCE [LARGE SCALE GENOMIC DNA]</scope>
    <source>
        <strain evidence="2">Daus_M_001</strain>
        <tissue evidence="2">Leg muscle</tissue>
    </source>
</reference>
<feature type="signal peptide" evidence="1">
    <location>
        <begin position="1"/>
        <end position="18"/>
    </location>
</feature>
<name>A0ABQ9HRD1_9NEOP</name>
<evidence type="ECO:0000313" key="2">
    <source>
        <dbReference type="EMBL" id="KAJ8886886.1"/>
    </source>
</evidence>
<proteinExistence type="predicted"/>
<dbReference type="Proteomes" id="UP001159363">
    <property type="component" value="Chromosome X"/>
</dbReference>